<dbReference type="PANTHER" id="PTHR33928">
    <property type="entry name" value="POLYGALACTURONASE QRT3"/>
    <property type="match status" value="1"/>
</dbReference>
<proteinExistence type="predicted"/>
<dbReference type="InterPro" id="IPR012334">
    <property type="entry name" value="Pectin_lyas_fold"/>
</dbReference>
<dbReference type="InterPro" id="IPR011050">
    <property type="entry name" value="Pectin_lyase_fold/virulence"/>
</dbReference>
<feature type="chain" id="PRO_5002238935" description="Rhamnogalacturonase A/B/Epimerase-like pectate lyase domain-containing protein" evidence="1">
    <location>
        <begin position="19"/>
        <end position="800"/>
    </location>
</feature>
<dbReference type="Pfam" id="PF12708">
    <property type="entry name" value="Pect-lyase_RHGA_epim"/>
    <property type="match status" value="2"/>
</dbReference>
<dbReference type="RefSeq" id="XP_016254873.1">
    <property type="nucleotide sequence ID" value="XM_016387945.1"/>
</dbReference>
<feature type="domain" description="Rhamnogalacturonase A/B/Epimerase-like pectate lyase" evidence="2">
    <location>
        <begin position="74"/>
        <end position="293"/>
    </location>
</feature>
<organism evidence="3 4">
    <name type="scientific">Cladophialophora immunda</name>
    <dbReference type="NCBI Taxonomy" id="569365"/>
    <lineage>
        <taxon>Eukaryota</taxon>
        <taxon>Fungi</taxon>
        <taxon>Dikarya</taxon>
        <taxon>Ascomycota</taxon>
        <taxon>Pezizomycotina</taxon>
        <taxon>Eurotiomycetes</taxon>
        <taxon>Chaetothyriomycetidae</taxon>
        <taxon>Chaetothyriales</taxon>
        <taxon>Herpotrichiellaceae</taxon>
        <taxon>Cladophialophora</taxon>
    </lineage>
</organism>
<evidence type="ECO:0000313" key="3">
    <source>
        <dbReference type="EMBL" id="KIW34657.1"/>
    </source>
</evidence>
<keyword evidence="4" id="KW-1185">Reference proteome</keyword>
<dbReference type="EMBL" id="KN847040">
    <property type="protein sequence ID" value="KIW34657.1"/>
    <property type="molecule type" value="Genomic_DNA"/>
</dbReference>
<evidence type="ECO:0000256" key="1">
    <source>
        <dbReference type="SAM" id="SignalP"/>
    </source>
</evidence>
<dbReference type="PANTHER" id="PTHR33928:SF2">
    <property type="entry name" value="PECTATE LYASE SUPERFAMILY PROTEIN DOMAIN-CONTAINING PROTEIN-RELATED"/>
    <property type="match status" value="1"/>
</dbReference>
<dbReference type="Gene3D" id="2.160.20.10">
    <property type="entry name" value="Single-stranded right-handed beta-helix, Pectin lyase-like"/>
    <property type="match status" value="2"/>
</dbReference>
<dbReference type="CDD" id="cd23668">
    <property type="entry name" value="GH55_beta13glucanase-like"/>
    <property type="match status" value="1"/>
</dbReference>
<accession>A0A0D2BAQ2</accession>
<dbReference type="GO" id="GO:0004650">
    <property type="term" value="F:polygalacturonase activity"/>
    <property type="evidence" value="ECO:0007669"/>
    <property type="project" value="InterPro"/>
</dbReference>
<gene>
    <name evidence="3" type="ORF">PV07_01424</name>
</gene>
<dbReference type="VEuPathDB" id="FungiDB:PV07_01424"/>
<protein>
    <recommendedName>
        <fullName evidence="2">Rhamnogalacturonase A/B/Epimerase-like pectate lyase domain-containing protein</fullName>
    </recommendedName>
</protein>
<feature type="signal peptide" evidence="1">
    <location>
        <begin position="1"/>
        <end position="18"/>
    </location>
</feature>
<dbReference type="InterPro" id="IPR024535">
    <property type="entry name" value="RHGA/B-epi-like_pectate_lyase"/>
</dbReference>
<dbReference type="GeneID" id="27340618"/>
<evidence type="ECO:0000313" key="4">
    <source>
        <dbReference type="Proteomes" id="UP000054466"/>
    </source>
</evidence>
<dbReference type="FunFam" id="2.160.20.10:FF:000023">
    <property type="entry name" value="Exo-beta-1,3-glucanase Exg0"/>
    <property type="match status" value="1"/>
</dbReference>
<name>A0A0D2BAQ2_9EURO</name>
<reference evidence="3 4" key="1">
    <citation type="submission" date="2015-01" db="EMBL/GenBank/DDBJ databases">
        <title>The Genome Sequence of Cladophialophora immunda CBS83496.</title>
        <authorList>
            <consortium name="The Broad Institute Genomics Platform"/>
            <person name="Cuomo C."/>
            <person name="de Hoog S."/>
            <person name="Gorbushina A."/>
            <person name="Stielow B."/>
            <person name="Teixiera M."/>
            <person name="Abouelleil A."/>
            <person name="Chapman S.B."/>
            <person name="Priest M."/>
            <person name="Young S.K."/>
            <person name="Wortman J."/>
            <person name="Nusbaum C."/>
            <person name="Birren B."/>
        </authorList>
    </citation>
    <scope>NUCLEOTIDE SEQUENCE [LARGE SCALE GENOMIC DNA]</scope>
    <source>
        <strain evidence="3 4">CBS 83496</strain>
    </source>
</reference>
<dbReference type="STRING" id="569365.A0A0D2BAQ2"/>
<dbReference type="SUPFAM" id="SSF51126">
    <property type="entry name" value="Pectin lyase-like"/>
    <property type="match status" value="2"/>
</dbReference>
<dbReference type="HOGENOM" id="CLU_002540_2_2_1"/>
<keyword evidence="1" id="KW-0732">Signal</keyword>
<evidence type="ECO:0000259" key="2">
    <source>
        <dbReference type="Pfam" id="PF12708"/>
    </source>
</evidence>
<dbReference type="OrthoDB" id="1046782at2759"/>
<sequence>MASYLILALCCLHVLTSSALIDHDTQDPLNPIRIKDSVSPSDSSGPNACPYWLEDIPHQGIAAFNPHPSSYQVFRNVKDFGAKGDGVTDDTAAINLAISSGGRCAPGACKSSTTTPAVVYFPAGTYMISSSIIDYYYTQIIGNPYCIPTLRANVNFTGSILIEANVNGSYDPTNIFWRQIRNLNIDMTLVSPARKAIGVQWTTSQATSLQNLRIFMSDAKGTRHTGLVIYEGSGGFLGDLVFYGGYQAARIGNQQFTMRNLTFHNAVTAIQNTWDWSWTYQNVNIINCSTGVDMSGGGPNQQGVGSVTFFDSSITDTHVGILTAYNSPSRTPAEGSLVLENVKLKNVDVAVQGLSGPILSGAKGSSTVTVAAWGEGNVFTSTGVNKFQGPISANARPASLISGDNYYVRSKPQYETVPPSQFVSARSIGCRGDGVTDDTAVLQAAILTAAFSDKILFIDHGTYKVSSTVYIPAGAKIVGESFSVIMGSGGWFADMNQPFPVLRVGQPGEKGSVELSDLIISTQGSTPGAILIEYNLASPSNSPSGMWDVHARIGGFAGSELGIAQCSITPHDATPPTPINAKCIAAYMTMHLTKSSSGLYLENGWLWVADHDLDDPGQRKITIYAGRGLYDESLSGNFWFVGTAVEHHTLYEYQFANTQNVFMGLIQTETAYYQPNPPAYLPFPVNPAIRDPNYTAICNSAIFGPRNCTAYALRILDSGSILTYGAGLYSFFSNYDQGCLDTSTCQPAIFSLEGNISNIGVYNLNTVGTRNLIVRDGRTLVQRAKSTFSGFTDTLALFRI</sequence>
<dbReference type="AlphaFoldDB" id="A0A0D2BAQ2"/>
<dbReference type="InterPro" id="IPR039279">
    <property type="entry name" value="QRT3-like"/>
</dbReference>
<feature type="domain" description="Rhamnogalacturonase A/B/Epimerase-like pectate lyase" evidence="2">
    <location>
        <begin position="422"/>
        <end position="482"/>
    </location>
</feature>
<dbReference type="Proteomes" id="UP000054466">
    <property type="component" value="Unassembled WGS sequence"/>
</dbReference>